<dbReference type="GO" id="GO:0015421">
    <property type="term" value="F:ABC-type oligopeptide transporter activity"/>
    <property type="evidence" value="ECO:0007669"/>
    <property type="project" value="TreeGrafter"/>
</dbReference>
<dbReference type="CDD" id="cd02418">
    <property type="entry name" value="Peptidase_C39B"/>
    <property type="match status" value="1"/>
</dbReference>
<dbReference type="InterPro" id="IPR036640">
    <property type="entry name" value="ABC1_TM_sf"/>
</dbReference>
<dbReference type="PANTHER" id="PTHR43394:SF1">
    <property type="entry name" value="ATP-BINDING CASSETTE SUB-FAMILY B MEMBER 10, MITOCHONDRIAL"/>
    <property type="match status" value="1"/>
</dbReference>
<evidence type="ECO:0000256" key="11">
    <source>
        <dbReference type="SAM" id="Phobius"/>
    </source>
</evidence>
<dbReference type="PROSITE" id="PS50893">
    <property type="entry name" value="ABC_TRANSPORTER_2"/>
    <property type="match status" value="1"/>
</dbReference>
<keyword evidence="6" id="KW-0378">Hydrolase</keyword>
<accession>A0A2G4F1C2</accession>
<sequence>MLKNIPFFQGISFYGKTNNSLKYQVVLQHSEEDCGAACLATIAKFYGQSLTISRLREFVGTGQQGTTLLGLKQGAEAIGLNARSVRAASAILDKLDDAPLPMIIHWKGYHWVVLYGKQGKKYVIADPGVGIRYVSKEELAASWTDWLCLLVEPDPERFFAQGDSQASASSLQRWMRRIGIYRKILMEAFLLNMVLGLLSISSPFLVQILTDDILVRGDTQLLASVAIAVIVMNLFSSSLGLVQSNLIAQFSQRLELGFVMEFARKLLRLPLSFYESRRSGEVISRLQDIQEINQLVSQVAISLPSQFFIAVVSFCFMLFYSKTLTLAATVIALLMTVSTIIFLPVLQQKTRNLLVLESETQGVLVETFKGALTVKTTGSTQQLWEEFQTRFGRLANLTFRTTQIGILNNIFSGFVGSAGSITLLWLGSGLVIEKVLSIGQLLAFISMSQNVTNFVNSLVGFSDEMTRVQTATERLSEVIDAEPESKSDTNKPFVQIQNRDDIICKSVGFHYPGRLDLLENFSVTFPGGQAIALIGYSGCGKSTLAKVIAGLYPLQSGNIRIGDYNVQDLSLDSLRQQVVLVPQEAHFWSRSILDNFRLGSPEISFELIVKACKIAGADEFISQLPDKYQTVLGEFGANISGGQRQRLAIARAIVNNPPILILDESTAGLDPASEAEVLEQLLMYRHGKTTIFISHRPRVIDRADWIIMLERGRLKVQGSAARLRSIPGDHLEFLHP</sequence>
<dbReference type="PANTHER" id="PTHR43394">
    <property type="entry name" value="ATP-DEPENDENT PERMEASE MDL1, MITOCHONDRIAL"/>
    <property type="match status" value="1"/>
</dbReference>
<feature type="domain" description="ABC transmembrane type-1" evidence="13">
    <location>
        <begin position="188"/>
        <end position="467"/>
    </location>
</feature>
<evidence type="ECO:0000256" key="2">
    <source>
        <dbReference type="ARBA" id="ARBA00022448"/>
    </source>
</evidence>
<dbReference type="SUPFAM" id="SSF90123">
    <property type="entry name" value="ABC transporter transmembrane region"/>
    <property type="match status" value="1"/>
</dbReference>
<keyword evidence="2" id="KW-0813">Transport</keyword>
<feature type="domain" description="ABC transporter" evidence="12">
    <location>
        <begin position="502"/>
        <end position="736"/>
    </location>
</feature>
<evidence type="ECO:0000256" key="3">
    <source>
        <dbReference type="ARBA" id="ARBA00022475"/>
    </source>
</evidence>
<evidence type="ECO:0000256" key="5">
    <source>
        <dbReference type="ARBA" id="ARBA00022741"/>
    </source>
</evidence>
<dbReference type="PROSITE" id="PS00211">
    <property type="entry name" value="ABC_TRANSPORTER_1"/>
    <property type="match status" value="1"/>
</dbReference>
<proteinExistence type="predicted"/>
<keyword evidence="10 11" id="KW-0472">Membrane</keyword>
<evidence type="ECO:0000313" key="15">
    <source>
        <dbReference type="EMBL" id="PHX55561.1"/>
    </source>
</evidence>
<feature type="transmembrane region" description="Helical" evidence="11">
    <location>
        <begin position="184"/>
        <end position="209"/>
    </location>
</feature>
<dbReference type="SUPFAM" id="SSF52540">
    <property type="entry name" value="P-loop containing nucleoside triphosphate hydrolases"/>
    <property type="match status" value="1"/>
</dbReference>
<keyword evidence="16" id="KW-1185">Reference proteome</keyword>
<dbReference type="SMART" id="SM00382">
    <property type="entry name" value="AAA"/>
    <property type="match status" value="1"/>
</dbReference>
<keyword evidence="8 15" id="KW-0067">ATP-binding</keyword>
<dbReference type="CDD" id="cd18570">
    <property type="entry name" value="ABC_6TM_PCAT1_LagD_like"/>
    <property type="match status" value="1"/>
</dbReference>
<dbReference type="GO" id="GO:0005524">
    <property type="term" value="F:ATP binding"/>
    <property type="evidence" value="ECO:0007669"/>
    <property type="project" value="UniProtKB-KW"/>
</dbReference>
<dbReference type="Pfam" id="PF00664">
    <property type="entry name" value="ABC_membrane"/>
    <property type="match status" value="1"/>
</dbReference>
<keyword evidence="7" id="KW-0788">Thiol protease</keyword>
<evidence type="ECO:0000256" key="9">
    <source>
        <dbReference type="ARBA" id="ARBA00022989"/>
    </source>
</evidence>
<dbReference type="OrthoDB" id="437054at2"/>
<dbReference type="InterPro" id="IPR017871">
    <property type="entry name" value="ABC_transporter-like_CS"/>
</dbReference>
<keyword evidence="4 11" id="KW-0812">Transmembrane</keyword>
<feature type="transmembrane region" description="Helical" evidence="11">
    <location>
        <begin position="326"/>
        <end position="346"/>
    </location>
</feature>
<evidence type="ECO:0000313" key="16">
    <source>
        <dbReference type="Proteomes" id="UP000226442"/>
    </source>
</evidence>
<dbReference type="GO" id="GO:0016887">
    <property type="term" value="F:ATP hydrolysis activity"/>
    <property type="evidence" value="ECO:0007669"/>
    <property type="project" value="InterPro"/>
</dbReference>
<comment type="subcellular location">
    <subcellularLocation>
        <location evidence="1">Cell membrane</location>
        <topology evidence="1">Multi-pass membrane protein</topology>
    </subcellularLocation>
</comment>
<evidence type="ECO:0000256" key="4">
    <source>
        <dbReference type="ARBA" id="ARBA00022692"/>
    </source>
</evidence>
<dbReference type="GO" id="GO:0008234">
    <property type="term" value="F:cysteine-type peptidase activity"/>
    <property type="evidence" value="ECO:0007669"/>
    <property type="project" value="UniProtKB-KW"/>
</dbReference>
<dbReference type="Gene3D" id="3.40.50.300">
    <property type="entry name" value="P-loop containing nucleotide triphosphate hydrolases"/>
    <property type="match status" value="1"/>
</dbReference>
<feature type="transmembrane region" description="Helical" evidence="11">
    <location>
        <begin position="406"/>
        <end position="427"/>
    </location>
</feature>
<dbReference type="FunFam" id="3.40.50.300:FF:000299">
    <property type="entry name" value="ABC transporter ATP-binding protein/permease"/>
    <property type="match status" value="1"/>
</dbReference>
<dbReference type="Gene3D" id="1.20.1560.10">
    <property type="entry name" value="ABC transporter type 1, transmembrane domain"/>
    <property type="match status" value="1"/>
</dbReference>
<dbReference type="InterPro" id="IPR027417">
    <property type="entry name" value="P-loop_NTPase"/>
</dbReference>
<dbReference type="PROSITE" id="PS50990">
    <property type="entry name" value="PEPTIDASE_C39"/>
    <property type="match status" value="1"/>
</dbReference>
<comment type="caution">
    <text evidence="15">The sequence shown here is derived from an EMBL/GenBank/DDBJ whole genome shotgun (WGS) entry which is preliminary data.</text>
</comment>
<dbReference type="InterPro" id="IPR003593">
    <property type="entry name" value="AAA+_ATPase"/>
</dbReference>
<evidence type="ECO:0000256" key="10">
    <source>
        <dbReference type="ARBA" id="ARBA00023136"/>
    </source>
</evidence>
<dbReference type="InterPro" id="IPR003439">
    <property type="entry name" value="ABC_transporter-like_ATP-bd"/>
</dbReference>
<dbReference type="AlphaFoldDB" id="A0A2G4F1C2"/>
<evidence type="ECO:0000256" key="1">
    <source>
        <dbReference type="ARBA" id="ARBA00004651"/>
    </source>
</evidence>
<dbReference type="InterPro" id="IPR039421">
    <property type="entry name" value="Type_1_exporter"/>
</dbReference>
<organism evidence="15 16">
    <name type="scientific">Tychonema bourrellyi FEM_GT703</name>
    <dbReference type="NCBI Taxonomy" id="2040638"/>
    <lineage>
        <taxon>Bacteria</taxon>
        <taxon>Bacillati</taxon>
        <taxon>Cyanobacteriota</taxon>
        <taxon>Cyanophyceae</taxon>
        <taxon>Oscillatoriophycideae</taxon>
        <taxon>Oscillatoriales</taxon>
        <taxon>Microcoleaceae</taxon>
        <taxon>Tychonema</taxon>
    </lineage>
</organism>
<evidence type="ECO:0000259" key="14">
    <source>
        <dbReference type="PROSITE" id="PS50990"/>
    </source>
</evidence>
<name>A0A2G4F1C2_9CYAN</name>
<evidence type="ECO:0000259" key="12">
    <source>
        <dbReference type="PROSITE" id="PS50893"/>
    </source>
</evidence>
<dbReference type="InterPro" id="IPR005074">
    <property type="entry name" value="Peptidase_C39"/>
</dbReference>
<feature type="transmembrane region" description="Helical" evidence="11">
    <location>
        <begin position="295"/>
        <end position="320"/>
    </location>
</feature>
<dbReference type="Gene3D" id="3.90.70.10">
    <property type="entry name" value="Cysteine proteinases"/>
    <property type="match status" value="1"/>
</dbReference>
<dbReference type="Pfam" id="PF00005">
    <property type="entry name" value="ABC_tran"/>
    <property type="match status" value="1"/>
</dbReference>
<keyword evidence="7" id="KW-0645">Protease</keyword>
<dbReference type="GO" id="GO:0005886">
    <property type="term" value="C:plasma membrane"/>
    <property type="evidence" value="ECO:0007669"/>
    <property type="project" value="UniProtKB-SubCell"/>
</dbReference>
<dbReference type="EMBL" id="NXIB02000049">
    <property type="protein sequence ID" value="PHX55561.1"/>
    <property type="molecule type" value="Genomic_DNA"/>
</dbReference>
<feature type="transmembrane region" description="Helical" evidence="11">
    <location>
        <begin position="221"/>
        <end position="242"/>
    </location>
</feature>
<keyword evidence="5" id="KW-0547">Nucleotide-binding</keyword>
<gene>
    <name evidence="15" type="ORF">CP500_010240</name>
</gene>
<evidence type="ECO:0000256" key="8">
    <source>
        <dbReference type="ARBA" id="ARBA00022840"/>
    </source>
</evidence>
<keyword evidence="3" id="KW-1003">Cell membrane</keyword>
<dbReference type="PROSITE" id="PS50929">
    <property type="entry name" value="ABC_TM1F"/>
    <property type="match status" value="1"/>
</dbReference>
<dbReference type="GO" id="GO:0006508">
    <property type="term" value="P:proteolysis"/>
    <property type="evidence" value="ECO:0007669"/>
    <property type="project" value="InterPro"/>
</dbReference>
<dbReference type="InterPro" id="IPR011527">
    <property type="entry name" value="ABC1_TM_dom"/>
</dbReference>
<keyword evidence="9 11" id="KW-1133">Transmembrane helix</keyword>
<dbReference type="Pfam" id="PF03412">
    <property type="entry name" value="Peptidase_C39"/>
    <property type="match status" value="1"/>
</dbReference>
<evidence type="ECO:0000259" key="13">
    <source>
        <dbReference type="PROSITE" id="PS50929"/>
    </source>
</evidence>
<reference evidence="15" key="1">
    <citation type="submission" date="2017-10" db="EMBL/GenBank/DDBJ databases">
        <title>Draft genome sequence of the planktic cyanobacteria Tychonema bourrellyi isolated from alpine lentic freshwater.</title>
        <authorList>
            <person name="Tett A."/>
            <person name="Armanini F."/>
            <person name="Asnicar F."/>
            <person name="Boscaini A."/>
            <person name="Pasolli E."/>
            <person name="Zolfo M."/>
            <person name="Donati C."/>
            <person name="Salmaso N."/>
            <person name="Segata N."/>
        </authorList>
    </citation>
    <scope>NUCLEOTIDE SEQUENCE</scope>
    <source>
        <strain evidence="15">FEM_GT703</strain>
    </source>
</reference>
<feature type="domain" description="Peptidase C39" evidence="14">
    <location>
        <begin position="28"/>
        <end position="150"/>
    </location>
</feature>
<protein>
    <submittedName>
        <fullName evidence="15">ABC transporter ATP-binding protein</fullName>
    </submittedName>
</protein>
<dbReference type="Proteomes" id="UP000226442">
    <property type="component" value="Unassembled WGS sequence"/>
</dbReference>
<evidence type="ECO:0000256" key="6">
    <source>
        <dbReference type="ARBA" id="ARBA00022801"/>
    </source>
</evidence>
<evidence type="ECO:0000256" key="7">
    <source>
        <dbReference type="ARBA" id="ARBA00022807"/>
    </source>
</evidence>
<dbReference type="RefSeq" id="WP_096831691.1">
    <property type="nucleotide sequence ID" value="NZ_NXIB02000049.1"/>
</dbReference>